<name>A0A9D4Z2U5_ADICA</name>
<keyword evidence="2" id="KW-1185">Reference proteome</keyword>
<protein>
    <submittedName>
        <fullName evidence="1">Uncharacterized protein</fullName>
    </submittedName>
</protein>
<reference evidence="1" key="1">
    <citation type="submission" date="2021-01" db="EMBL/GenBank/DDBJ databases">
        <title>Adiantum capillus-veneris genome.</title>
        <authorList>
            <person name="Fang Y."/>
            <person name="Liao Q."/>
        </authorList>
    </citation>
    <scope>NUCLEOTIDE SEQUENCE</scope>
    <source>
        <strain evidence="1">H3</strain>
        <tissue evidence="1">Leaf</tissue>
    </source>
</reference>
<dbReference type="EMBL" id="JABFUD020000024">
    <property type="protein sequence ID" value="KAI5060188.1"/>
    <property type="molecule type" value="Genomic_DNA"/>
</dbReference>
<dbReference type="Proteomes" id="UP000886520">
    <property type="component" value="Chromosome 24"/>
</dbReference>
<organism evidence="1 2">
    <name type="scientific">Adiantum capillus-veneris</name>
    <name type="common">Maidenhair fern</name>
    <dbReference type="NCBI Taxonomy" id="13818"/>
    <lineage>
        <taxon>Eukaryota</taxon>
        <taxon>Viridiplantae</taxon>
        <taxon>Streptophyta</taxon>
        <taxon>Embryophyta</taxon>
        <taxon>Tracheophyta</taxon>
        <taxon>Polypodiopsida</taxon>
        <taxon>Polypodiidae</taxon>
        <taxon>Polypodiales</taxon>
        <taxon>Pteridineae</taxon>
        <taxon>Pteridaceae</taxon>
        <taxon>Vittarioideae</taxon>
        <taxon>Adiantum</taxon>
    </lineage>
</organism>
<sequence length="61" mass="7236">MNAGPRQSCSEAALEMCKEKYEKREKEQESYGAKVKEKTPRMYAVERTRKRKSWQVGYCRS</sequence>
<accession>A0A9D4Z2U5</accession>
<proteinExistence type="predicted"/>
<gene>
    <name evidence="1" type="ORF">GOP47_0024608</name>
</gene>
<comment type="caution">
    <text evidence="1">The sequence shown here is derived from an EMBL/GenBank/DDBJ whole genome shotgun (WGS) entry which is preliminary data.</text>
</comment>
<dbReference type="AlphaFoldDB" id="A0A9D4Z2U5"/>
<evidence type="ECO:0000313" key="1">
    <source>
        <dbReference type="EMBL" id="KAI5060188.1"/>
    </source>
</evidence>
<evidence type="ECO:0000313" key="2">
    <source>
        <dbReference type="Proteomes" id="UP000886520"/>
    </source>
</evidence>